<evidence type="ECO:0000313" key="3">
    <source>
        <dbReference type="Proteomes" id="UP000600026"/>
    </source>
</evidence>
<keyword evidence="3" id="KW-1185">Reference proteome</keyword>
<dbReference type="Pfam" id="PF01243">
    <property type="entry name" value="PNPOx_N"/>
    <property type="match status" value="1"/>
</dbReference>
<feature type="domain" description="Pyridoxamine 5'-phosphate oxidase N-terminal" evidence="1">
    <location>
        <begin position="27"/>
        <end position="132"/>
    </location>
</feature>
<name>A0A919GRH8_9ACTN</name>
<dbReference type="AlphaFoldDB" id="A0A919GRH8"/>
<reference evidence="2" key="1">
    <citation type="submission" date="2020-09" db="EMBL/GenBank/DDBJ databases">
        <title>Whole genome shotgun sequence of Streptomyces xanthophaeus NBRC 12829.</title>
        <authorList>
            <person name="Komaki H."/>
            <person name="Tamura T."/>
        </authorList>
    </citation>
    <scope>NUCLEOTIDE SEQUENCE</scope>
    <source>
        <strain evidence="2">NBRC 12829</strain>
    </source>
</reference>
<accession>A0A919GRH8</accession>
<dbReference type="SUPFAM" id="SSF50475">
    <property type="entry name" value="FMN-binding split barrel"/>
    <property type="match status" value="1"/>
</dbReference>
<dbReference type="RefSeq" id="WP_031145084.1">
    <property type="nucleotide sequence ID" value="NZ_BNEE01000002.1"/>
</dbReference>
<dbReference type="OrthoDB" id="3627463at2"/>
<dbReference type="EMBL" id="BNEE01000002">
    <property type="protein sequence ID" value="GHI82798.1"/>
    <property type="molecule type" value="Genomic_DNA"/>
</dbReference>
<evidence type="ECO:0000313" key="2">
    <source>
        <dbReference type="EMBL" id="GHI82798.1"/>
    </source>
</evidence>
<dbReference type="InterPro" id="IPR012349">
    <property type="entry name" value="Split_barrel_FMN-bd"/>
</dbReference>
<dbReference type="Proteomes" id="UP000600026">
    <property type="component" value="Unassembled WGS sequence"/>
</dbReference>
<protein>
    <recommendedName>
        <fullName evidence="1">Pyridoxamine 5'-phosphate oxidase N-terminal domain-containing protein</fullName>
    </recommendedName>
</protein>
<comment type="caution">
    <text evidence="2">The sequence shown here is derived from an EMBL/GenBank/DDBJ whole genome shotgun (WGS) entry which is preliminary data.</text>
</comment>
<gene>
    <name evidence="2" type="ORF">Sxan_01620</name>
</gene>
<dbReference type="InterPro" id="IPR011576">
    <property type="entry name" value="Pyridox_Oxase_N"/>
</dbReference>
<evidence type="ECO:0000259" key="1">
    <source>
        <dbReference type="Pfam" id="PF01243"/>
    </source>
</evidence>
<dbReference type="Gene3D" id="2.30.110.10">
    <property type="entry name" value="Electron Transport, Fmn-binding Protein, Chain A"/>
    <property type="match status" value="1"/>
</dbReference>
<proteinExistence type="predicted"/>
<sequence>MADVAPRDLTTRLADTRARFESDIDTWVATADAEGNPYQIPLSFLWDGSVFVVSTPGSSPTARNLMANGRARLAFGHTRDVVLVEGSATSVGAEDLDPSLGEAFAAKTRFDPRELKTSYRYFMIRPHRIQAWREAPELVGRDLMRDGEWLG</sequence>
<organism evidence="2 3">
    <name type="scientific">Streptomyces xanthophaeus</name>
    <dbReference type="NCBI Taxonomy" id="67385"/>
    <lineage>
        <taxon>Bacteria</taxon>
        <taxon>Bacillati</taxon>
        <taxon>Actinomycetota</taxon>
        <taxon>Actinomycetes</taxon>
        <taxon>Kitasatosporales</taxon>
        <taxon>Streptomycetaceae</taxon>
        <taxon>Streptomyces</taxon>
    </lineage>
</organism>